<evidence type="ECO:0000256" key="1">
    <source>
        <dbReference type="SAM" id="SignalP"/>
    </source>
</evidence>
<accession>A0A1Y1WS24</accession>
<proteinExistence type="predicted"/>
<keyword evidence="3" id="KW-1185">Reference proteome</keyword>
<feature type="signal peptide" evidence="1">
    <location>
        <begin position="1"/>
        <end position="20"/>
    </location>
</feature>
<sequence length="265" mass="30172">MNFKTILSVSALALLSAVNAAPVSKDIQTLKSECQAQKGLFVNKGENSDYVCLQPNYKEATVDNAACINISEQIFCINPKITNIEECDRSGDDYDYEVCVQKLYNISPFSYYPILSFSKKDEAKFAEDKEKCVNALGIYLEWGDDKRVNACLYPEFNFKSVDDEHCVSLSKIKENNIPLRSVKYCVVEDMTTIPACKKTHEHYSPDNCNRFLNAMANFQAMHVIYSKIFILEYSRQNANPITDPSGIRNRSILTLTLYLELRIKD</sequence>
<reference evidence="2 3" key="2">
    <citation type="submission" date="2016-08" db="EMBL/GenBank/DDBJ databases">
        <title>Pervasive Adenine N6-methylation of Active Genes in Fungi.</title>
        <authorList>
            <consortium name="DOE Joint Genome Institute"/>
            <person name="Mondo S.J."/>
            <person name="Dannebaum R.O."/>
            <person name="Kuo R.C."/>
            <person name="Labutti K."/>
            <person name="Haridas S."/>
            <person name="Kuo A."/>
            <person name="Salamov A."/>
            <person name="Ahrendt S.R."/>
            <person name="Lipzen A."/>
            <person name="Sullivan W."/>
            <person name="Andreopoulos W.B."/>
            <person name="Clum A."/>
            <person name="Lindquist E."/>
            <person name="Daum C."/>
            <person name="Ramamoorthy G.K."/>
            <person name="Gryganskyi A."/>
            <person name="Culley D."/>
            <person name="Magnuson J.K."/>
            <person name="James T.Y."/>
            <person name="O'Malley M.A."/>
            <person name="Stajich J.E."/>
            <person name="Spatafora J.W."/>
            <person name="Visel A."/>
            <person name="Grigoriev I.V."/>
        </authorList>
    </citation>
    <scope>NUCLEOTIDE SEQUENCE [LARGE SCALE GENOMIC DNA]</scope>
    <source>
        <strain evidence="2 3">S4</strain>
    </source>
</reference>
<gene>
    <name evidence="2" type="ORF">BCR32DRAFT_296302</name>
</gene>
<protein>
    <submittedName>
        <fullName evidence="2">Uncharacterized protein</fullName>
    </submittedName>
</protein>
<comment type="caution">
    <text evidence="2">The sequence shown here is derived from an EMBL/GenBank/DDBJ whole genome shotgun (WGS) entry which is preliminary data.</text>
</comment>
<feature type="chain" id="PRO_5010987433" evidence="1">
    <location>
        <begin position="21"/>
        <end position="265"/>
    </location>
</feature>
<dbReference type="Proteomes" id="UP000193944">
    <property type="component" value="Unassembled WGS sequence"/>
</dbReference>
<evidence type="ECO:0000313" key="3">
    <source>
        <dbReference type="Proteomes" id="UP000193944"/>
    </source>
</evidence>
<reference evidence="2 3" key="1">
    <citation type="submission" date="2016-08" db="EMBL/GenBank/DDBJ databases">
        <title>A Parts List for Fungal Cellulosomes Revealed by Comparative Genomics.</title>
        <authorList>
            <consortium name="DOE Joint Genome Institute"/>
            <person name="Haitjema C.H."/>
            <person name="Gilmore S.P."/>
            <person name="Henske J.K."/>
            <person name="Solomon K.V."/>
            <person name="De Groot R."/>
            <person name="Kuo A."/>
            <person name="Mondo S.J."/>
            <person name="Salamov A.A."/>
            <person name="Labutti K."/>
            <person name="Zhao Z."/>
            <person name="Chiniquy J."/>
            <person name="Barry K."/>
            <person name="Brewer H.M."/>
            <person name="Purvine S.O."/>
            <person name="Wright A.T."/>
            <person name="Boxma B."/>
            <person name="Van Alen T."/>
            <person name="Hackstein J.H."/>
            <person name="Baker S.E."/>
            <person name="Grigoriev I.V."/>
            <person name="O'Malley M.A."/>
        </authorList>
    </citation>
    <scope>NUCLEOTIDE SEQUENCE [LARGE SCALE GENOMIC DNA]</scope>
    <source>
        <strain evidence="2 3">S4</strain>
    </source>
</reference>
<dbReference type="AlphaFoldDB" id="A0A1Y1WS24"/>
<keyword evidence="1" id="KW-0732">Signal</keyword>
<dbReference type="EMBL" id="MCFG01000304">
    <property type="protein sequence ID" value="ORX76351.1"/>
    <property type="molecule type" value="Genomic_DNA"/>
</dbReference>
<organism evidence="2 3">
    <name type="scientific">Anaeromyces robustus</name>
    <dbReference type="NCBI Taxonomy" id="1754192"/>
    <lineage>
        <taxon>Eukaryota</taxon>
        <taxon>Fungi</taxon>
        <taxon>Fungi incertae sedis</taxon>
        <taxon>Chytridiomycota</taxon>
        <taxon>Chytridiomycota incertae sedis</taxon>
        <taxon>Neocallimastigomycetes</taxon>
        <taxon>Neocallimastigales</taxon>
        <taxon>Neocallimastigaceae</taxon>
        <taxon>Anaeromyces</taxon>
    </lineage>
</organism>
<evidence type="ECO:0000313" key="2">
    <source>
        <dbReference type="EMBL" id="ORX76351.1"/>
    </source>
</evidence>
<name>A0A1Y1WS24_9FUNG</name>